<dbReference type="Pfam" id="PF01476">
    <property type="entry name" value="LysM"/>
    <property type="match status" value="1"/>
</dbReference>
<feature type="region of interest" description="Disordered" evidence="1">
    <location>
        <begin position="239"/>
        <end position="269"/>
    </location>
</feature>
<dbReference type="InterPro" id="IPR018392">
    <property type="entry name" value="LysM"/>
</dbReference>
<keyword evidence="2" id="KW-1133">Transmembrane helix</keyword>
<keyword evidence="5" id="KW-1185">Reference proteome</keyword>
<dbReference type="InterPro" id="IPR036779">
    <property type="entry name" value="LysM_dom_sf"/>
</dbReference>
<dbReference type="AlphaFoldDB" id="A0AAD4S7F7"/>
<keyword evidence="2" id="KW-0472">Membrane</keyword>
<gene>
    <name evidence="4" type="ORF">MKW98_011710</name>
</gene>
<evidence type="ECO:0000256" key="2">
    <source>
        <dbReference type="SAM" id="Phobius"/>
    </source>
</evidence>
<dbReference type="SMART" id="SM00257">
    <property type="entry name" value="LysM"/>
    <property type="match status" value="1"/>
</dbReference>
<name>A0AAD4S7F7_9MAGN</name>
<evidence type="ECO:0000259" key="3">
    <source>
        <dbReference type="PROSITE" id="PS51782"/>
    </source>
</evidence>
<reference evidence="4" key="1">
    <citation type="submission" date="2022-04" db="EMBL/GenBank/DDBJ databases">
        <title>A functionally conserved STORR gene fusion in Papaver species that diverged 16.8 million years ago.</title>
        <authorList>
            <person name="Catania T."/>
        </authorList>
    </citation>
    <scope>NUCLEOTIDE SEQUENCE</scope>
    <source>
        <strain evidence="4">S-188037</strain>
    </source>
</reference>
<feature type="transmembrane region" description="Helical" evidence="2">
    <location>
        <begin position="181"/>
        <end position="201"/>
    </location>
</feature>
<comment type="caution">
    <text evidence="4">The sequence shown here is derived from an EMBL/GenBank/DDBJ whole genome shotgun (WGS) entry which is preliminary data.</text>
</comment>
<dbReference type="SUPFAM" id="SSF54106">
    <property type="entry name" value="LysM domain"/>
    <property type="match status" value="1"/>
</dbReference>
<dbReference type="CDD" id="cd00118">
    <property type="entry name" value="LysM"/>
    <property type="match status" value="1"/>
</dbReference>
<sequence length="302" mass="34308">MANLTHKPDISSFISRVFHPTIRSSLSPFNLITYKFSLESLGNKKILLIKRFQGLAQKWDIQVQETFKGAQSSTNQLLVHVVRGGENLTSISRRYNVSVQAIAAVNSNIVDIDLVFEGQRLNIPRSRFLDAQMGARLKSWSYLNDVHKRYQSSFNTLVGHGNHKVLPVLSPHQLLLAKTTGYILLLVPVVAVCIRYIIHVFQHGNFTNWKRQGLNQQKGHNFGSRSIRWKTALRDIREPEGPEASDSEVNQEYDSPQEEDQSEVLPFEGTSHDYTHLEPAYQKFLLECGISESGYWRGGSSK</sequence>
<proteinExistence type="predicted"/>
<dbReference type="PROSITE" id="PS51782">
    <property type="entry name" value="LYSM"/>
    <property type="match status" value="1"/>
</dbReference>
<protein>
    <recommendedName>
        <fullName evidence="3">LysM domain-containing protein</fullName>
    </recommendedName>
</protein>
<evidence type="ECO:0000256" key="1">
    <source>
        <dbReference type="SAM" id="MobiDB-lite"/>
    </source>
</evidence>
<evidence type="ECO:0000313" key="5">
    <source>
        <dbReference type="Proteomes" id="UP001202328"/>
    </source>
</evidence>
<feature type="compositionally biased region" description="Acidic residues" evidence="1">
    <location>
        <begin position="241"/>
        <end position="262"/>
    </location>
</feature>
<keyword evidence="2" id="KW-0812">Transmembrane</keyword>
<accession>A0AAD4S7F7</accession>
<dbReference type="Proteomes" id="UP001202328">
    <property type="component" value="Unassembled WGS sequence"/>
</dbReference>
<feature type="domain" description="LysM" evidence="3">
    <location>
        <begin position="78"/>
        <end position="123"/>
    </location>
</feature>
<evidence type="ECO:0000313" key="4">
    <source>
        <dbReference type="EMBL" id="KAI3872218.1"/>
    </source>
</evidence>
<organism evidence="4 5">
    <name type="scientific">Papaver atlanticum</name>
    <dbReference type="NCBI Taxonomy" id="357466"/>
    <lineage>
        <taxon>Eukaryota</taxon>
        <taxon>Viridiplantae</taxon>
        <taxon>Streptophyta</taxon>
        <taxon>Embryophyta</taxon>
        <taxon>Tracheophyta</taxon>
        <taxon>Spermatophyta</taxon>
        <taxon>Magnoliopsida</taxon>
        <taxon>Ranunculales</taxon>
        <taxon>Papaveraceae</taxon>
        <taxon>Papaveroideae</taxon>
        <taxon>Papaver</taxon>
    </lineage>
</organism>
<dbReference type="Gene3D" id="3.10.350.10">
    <property type="entry name" value="LysM domain"/>
    <property type="match status" value="1"/>
</dbReference>
<dbReference type="EMBL" id="JAJJMB010012966">
    <property type="protein sequence ID" value="KAI3872218.1"/>
    <property type="molecule type" value="Genomic_DNA"/>
</dbReference>